<dbReference type="Gene3D" id="3.30.1370.70">
    <property type="entry name" value="Scaffold protein Nfu/NifU, N-terminal domain"/>
    <property type="match status" value="1"/>
</dbReference>
<dbReference type="GO" id="GO:0051536">
    <property type="term" value="F:iron-sulfur cluster binding"/>
    <property type="evidence" value="ECO:0007669"/>
    <property type="project" value="InterPro"/>
</dbReference>
<dbReference type="OrthoDB" id="9796965at2"/>
<evidence type="ECO:0000313" key="3">
    <source>
        <dbReference type="EMBL" id="PPE03741.1"/>
    </source>
</evidence>
<name>A0A2S5R8U1_9PROT</name>
<sequence length="196" mass="21958">MYVQDTPNPLSIKIVIPSGVTRGEYVSFFSAQEALHIPVLKEILELPGVQHIFLAPEFMTVTKDEMTPWNLLQSIVMCVLNHYSSSFPLNKLGEAPVLEEKNISYTQEEQSILEEIETLIATRVRPNVEADGGTIQFDHMDMERGIVYVRLEGACSGCPHSAETLTYGIENLLKHYIPEVHSVEAVMDDMASNFST</sequence>
<dbReference type="SUPFAM" id="SSF110836">
    <property type="entry name" value="Hypothetical protein SAV1430"/>
    <property type="match status" value="1"/>
</dbReference>
<dbReference type="GO" id="GO:0016226">
    <property type="term" value="P:iron-sulfur cluster assembly"/>
    <property type="evidence" value="ECO:0007669"/>
    <property type="project" value="InterPro"/>
</dbReference>
<reference evidence="3 4" key="1">
    <citation type="submission" date="2017-11" db="EMBL/GenBank/DDBJ databases">
        <title>Comparative genomic analysis of Holospora spp., intranuclear symbionts of paramecia.</title>
        <authorList>
            <person name="Garushyants S.K."/>
            <person name="Beliavskaya A."/>
            <person name="Malko D.B."/>
            <person name="Logacheva M.D."/>
            <person name="Rautian M.S."/>
            <person name="Gelfand M.S."/>
        </authorList>
    </citation>
    <scope>NUCLEOTIDE SEQUENCE [LARGE SCALE GENOMIC DNA]</scope>
    <source>
        <strain evidence="4">02AZ16</strain>
    </source>
</reference>
<comment type="caution">
    <text evidence="3">The sequence shown here is derived from an EMBL/GenBank/DDBJ whole genome shotgun (WGS) entry which is preliminary data.</text>
</comment>
<dbReference type="PANTHER" id="PTHR11178">
    <property type="entry name" value="IRON-SULFUR CLUSTER SCAFFOLD PROTEIN NFU-RELATED"/>
    <property type="match status" value="1"/>
</dbReference>
<dbReference type="PANTHER" id="PTHR11178:SF1">
    <property type="entry name" value="NFU1 IRON-SULFUR CLUSTER SCAFFOLD HOMOLOG, MITOCHONDRIAL"/>
    <property type="match status" value="1"/>
</dbReference>
<accession>A0A2S5R8U1</accession>
<dbReference type="PIRSF" id="PIRSF036773">
    <property type="entry name" value="HIRIP5"/>
    <property type="match status" value="1"/>
</dbReference>
<organism evidence="3 4">
    <name type="scientific">Holospora curviuscula</name>
    <dbReference type="NCBI Taxonomy" id="1082868"/>
    <lineage>
        <taxon>Bacteria</taxon>
        <taxon>Pseudomonadati</taxon>
        <taxon>Pseudomonadota</taxon>
        <taxon>Alphaproteobacteria</taxon>
        <taxon>Holosporales</taxon>
        <taxon>Holosporaceae</taxon>
        <taxon>Holospora</taxon>
    </lineage>
</organism>
<dbReference type="Pfam" id="PF01106">
    <property type="entry name" value="NifU"/>
    <property type="match status" value="1"/>
</dbReference>
<dbReference type="InterPro" id="IPR034904">
    <property type="entry name" value="FSCA_dom_sf"/>
</dbReference>
<dbReference type="AlphaFoldDB" id="A0A2S5R8U1"/>
<evidence type="ECO:0000259" key="2">
    <source>
        <dbReference type="SMART" id="SM00932"/>
    </source>
</evidence>
<dbReference type="Proteomes" id="UP000239425">
    <property type="component" value="Unassembled WGS sequence"/>
</dbReference>
<dbReference type="GO" id="GO:0005506">
    <property type="term" value="F:iron ion binding"/>
    <property type="evidence" value="ECO:0007669"/>
    <property type="project" value="InterPro"/>
</dbReference>
<dbReference type="InterPro" id="IPR036498">
    <property type="entry name" value="Nfu/NifU_N_sf"/>
</dbReference>
<dbReference type="InterPro" id="IPR035433">
    <property type="entry name" value="NFU1-like"/>
</dbReference>
<dbReference type="SMART" id="SM00932">
    <property type="entry name" value="Nfu_N"/>
    <property type="match status" value="1"/>
</dbReference>
<dbReference type="InterPro" id="IPR014824">
    <property type="entry name" value="Nfu/NifU_N"/>
</dbReference>
<dbReference type="RefSeq" id="WP_104206786.1">
    <property type="nucleotide sequence ID" value="NZ_PHHC01000082.1"/>
</dbReference>
<dbReference type="EMBL" id="PHHC01000082">
    <property type="protein sequence ID" value="PPE03741.1"/>
    <property type="molecule type" value="Genomic_DNA"/>
</dbReference>
<dbReference type="Pfam" id="PF08712">
    <property type="entry name" value="Nfu_N"/>
    <property type="match status" value="1"/>
</dbReference>
<feature type="domain" description="Scaffold protein Nfu/NifU N-terminal" evidence="2">
    <location>
        <begin position="1"/>
        <end position="86"/>
    </location>
</feature>
<comment type="similarity">
    <text evidence="1">Belongs to the NifU family.</text>
</comment>
<gene>
    <name evidence="3" type="ORF">HCUR_00756</name>
</gene>
<dbReference type="SUPFAM" id="SSF117916">
    <property type="entry name" value="Fe-S cluster assembly (FSCA) domain-like"/>
    <property type="match status" value="1"/>
</dbReference>
<proteinExistence type="inferred from homology"/>
<evidence type="ECO:0000256" key="1">
    <source>
        <dbReference type="ARBA" id="ARBA00006420"/>
    </source>
</evidence>
<dbReference type="Gene3D" id="3.30.300.130">
    <property type="entry name" value="Fe-S cluster assembly (FSCA)"/>
    <property type="match status" value="1"/>
</dbReference>
<dbReference type="InterPro" id="IPR001075">
    <property type="entry name" value="NIF_FeS_clus_asmbl_NifU_C"/>
</dbReference>
<evidence type="ECO:0000313" key="4">
    <source>
        <dbReference type="Proteomes" id="UP000239425"/>
    </source>
</evidence>
<keyword evidence="4" id="KW-1185">Reference proteome</keyword>
<protein>
    <submittedName>
        <fullName evidence="3">Fe/S biogenesis protein NfuA</fullName>
    </submittedName>
</protein>